<accession>A0ABQ0DVM4</accession>
<dbReference type="Proteomes" id="UP001628156">
    <property type="component" value="Unassembled WGS sequence"/>
</dbReference>
<keyword evidence="2" id="KW-1185">Reference proteome</keyword>
<dbReference type="InterPro" id="IPR036174">
    <property type="entry name" value="Znf_Sec23_Sec24_sf"/>
</dbReference>
<reference evidence="1 2" key="1">
    <citation type="journal article" date="2019" name="PLoS Negl. Trop. Dis.">
        <title>Whole genome sequencing of Entamoeba nuttalli reveals mammalian host-related molecular signatures and a novel octapeptide-repeat surface protein.</title>
        <authorList>
            <person name="Tanaka M."/>
            <person name="Makiuchi T."/>
            <person name="Komiyama T."/>
            <person name="Shiina T."/>
            <person name="Osaki K."/>
            <person name="Tachibana H."/>
        </authorList>
    </citation>
    <scope>NUCLEOTIDE SEQUENCE [LARGE SCALE GENOMIC DNA]</scope>
    <source>
        <strain evidence="1 2">P19-061405</strain>
    </source>
</reference>
<organism evidence="1 2">
    <name type="scientific">Entamoeba nuttalli</name>
    <dbReference type="NCBI Taxonomy" id="412467"/>
    <lineage>
        <taxon>Eukaryota</taxon>
        <taxon>Amoebozoa</taxon>
        <taxon>Evosea</taxon>
        <taxon>Archamoebae</taxon>
        <taxon>Mastigamoebida</taxon>
        <taxon>Entamoebidae</taxon>
        <taxon>Entamoeba</taxon>
    </lineage>
</organism>
<protein>
    <submittedName>
        <fullName evidence="1">Uncharacterized protein</fullName>
    </submittedName>
</protein>
<dbReference type="EMBL" id="BAAFRS010000308">
    <property type="protein sequence ID" value="GAB1226902.1"/>
    <property type="molecule type" value="Genomic_DNA"/>
</dbReference>
<evidence type="ECO:0000313" key="2">
    <source>
        <dbReference type="Proteomes" id="UP001628156"/>
    </source>
</evidence>
<dbReference type="SUPFAM" id="SSF82919">
    <property type="entry name" value="Zn-finger domain of Sec23/24"/>
    <property type="match status" value="1"/>
</dbReference>
<sequence>MSEFVAFNSTVLPDNDSMLKKYSIPLVLQITPFAEKEVPKYSSKCSFRYATVSFMSKEMNWIRLGGKYICGYCRHNNEKFYLRYKFMERDGINSFPELTNDVYEFEYQKSMNTIYQTIIMIGHFL</sequence>
<comment type="caution">
    <text evidence="1">The sequence shown here is derived from an EMBL/GenBank/DDBJ whole genome shotgun (WGS) entry which is preliminary data.</text>
</comment>
<name>A0ABQ0DVM4_9EUKA</name>
<proteinExistence type="predicted"/>
<dbReference type="SUPFAM" id="SSF81995">
    <property type="entry name" value="beta-sandwich domain of Sec23/24"/>
    <property type="match status" value="1"/>
</dbReference>
<gene>
    <name evidence="1" type="ORF">ENUP19_0308G0012</name>
</gene>
<evidence type="ECO:0000313" key="1">
    <source>
        <dbReference type="EMBL" id="GAB1226902.1"/>
    </source>
</evidence>